<proteinExistence type="inferred from homology"/>
<protein>
    <recommendedName>
        <fullName evidence="4 5">Large ribosomal subunit protein uL4</fullName>
    </recommendedName>
</protein>
<dbReference type="Proteomes" id="UP000178977">
    <property type="component" value="Unassembled WGS sequence"/>
</dbReference>
<accession>A0A1G2L9J2</accession>
<dbReference type="GO" id="GO:0006412">
    <property type="term" value="P:translation"/>
    <property type="evidence" value="ECO:0007669"/>
    <property type="project" value="UniProtKB-UniRule"/>
</dbReference>
<dbReference type="PANTHER" id="PTHR10746:SF6">
    <property type="entry name" value="LARGE RIBOSOMAL SUBUNIT PROTEIN UL4M"/>
    <property type="match status" value="1"/>
</dbReference>
<evidence type="ECO:0000256" key="6">
    <source>
        <dbReference type="SAM" id="MobiDB-lite"/>
    </source>
</evidence>
<dbReference type="GO" id="GO:1990904">
    <property type="term" value="C:ribonucleoprotein complex"/>
    <property type="evidence" value="ECO:0007669"/>
    <property type="project" value="UniProtKB-KW"/>
</dbReference>
<evidence type="ECO:0000313" key="7">
    <source>
        <dbReference type="EMBL" id="OHA08307.1"/>
    </source>
</evidence>
<dbReference type="GO" id="GO:0019843">
    <property type="term" value="F:rRNA binding"/>
    <property type="evidence" value="ECO:0007669"/>
    <property type="project" value="UniProtKB-UniRule"/>
</dbReference>
<dbReference type="Pfam" id="PF00573">
    <property type="entry name" value="Ribosomal_L4"/>
    <property type="match status" value="1"/>
</dbReference>
<comment type="caution">
    <text evidence="7">The sequence shown here is derived from an EMBL/GenBank/DDBJ whole genome shotgun (WGS) entry which is preliminary data.</text>
</comment>
<sequence>MDIQIYNQQGQETGTMELPKAFALPWNANLVHQVVTSEMANRRPTLAHTKGRGEVRGGGRKPWRQKGTGRARHGSIRSPIWKGGGVAHGPTKDKNFKRKINKAMAAKALATVLSAKARDHQILVLEDLSFAEPKTKIAAATFAKLAGVKQFADLTRKKHRALLLLPAKNDTVMRAGRNLPYLQIAEARNITVLDALNHKYLVFPKQSVGVLEKRLAK</sequence>
<comment type="subunit">
    <text evidence="5">Part of the 50S ribosomal subunit.</text>
</comment>
<evidence type="ECO:0000256" key="3">
    <source>
        <dbReference type="ARBA" id="ARBA00023274"/>
    </source>
</evidence>
<dbReference type="InterPro" id="IPR013005">
    <property type="entry name" value="Ribosomal_uL4-like"/>
</dbReference>
<evidence type="ECO:0000313" key="8">
    <source>
        <dbReference type="Proteomes" id="UP000178977"/>
    </source>
</evidence>
<evidence type="ECO:0000256" key="5">
    <source>
        <dbReference type="HAMAP-Rule" id="MF_01328"/>
    </source>
</evidence>
<dbReference type="Gene3D" id="3.40.1370.10">
    <property type="match status" value="1"/>
</dbReference>
<organism evidence="7 8">
    <name type="scientific">Candidatus Sungbacteria bacterium RIFCSPLOWO2_01_FULL_60_25</name>
    <dbReference type="NCBI Taxonomy" id="1802281"/>
    <lineage>
        <taxon>Bacteria</taxon>
        <taxon>Candidatus Sungiibacteriota</taxon>
    </lineage>
</organism>
<comment type="similarity">
    <text evidence="1 5">Belongs to the universal ribosomal protein uL4 family.</text>
</comment>
<dbReference type="PANTHER" id="PTHR10746">
    <property type="entry name" value="50S RIBOSOMAL PROTEIN L4"/>
    <property type="match status" value="1"/>
</dbReference>
<evidence type="ECO:0000256" key="1">
    <source>
        <dbReference type="ARBA" id="ARBA00010528"/>
    </source>
</evidence>
<dbReference type="InterPro" id="IPR023574">
    <property type="entry name" value="Ribosomal_uL4_dom_sf"/>
</dbReference>
<dbReference type="NCBIfam" id="TIGR03953">
    <property type="entry name" value="rplD_bact"/>
    <property type="match status" value="1"/>
</dbReference>
<evidence type="ECO:0000256" key="4">
    <source>
        <dbReference type="ARBA" id="ARBA00035244"/>
    </source>
</evidence>
<comment type="function">
    <text evidence="5">Forms part of the polypeptide exit tunnel.</text>
</comment>
<dbReference type="GO" id="GO:0003735">
    <property type="term" value="F:structural constituent of ribosome"/>
    <property type="evidence" value="ECO:0007669"/>
    <property type="project" value="InterPro"/>
</dbReference>
<gene>
    <name evidence="5" type="primary">rplD</name>
    <name evidence="7" type="ORF">A3A44_02495</name>
</gene>
<dbReference type="InterPro" id="IPR002136">
    <property type="entry name" value="Ribosomal_uL4"/>
</dbReference>
<dbReference type="STRING" id="1802281.A3A44_02495"/>
<dbReference type="EMBL" id="MHQT01000043">
    <property type="protein sequence ID" value="OHA08307.1"/>
    <property type="molecule type" value="Genomic_DNA"/>
</dbReference>
<comment type="function">
    <text evidence="5">One of the primary rRNA binding proteins, this protein initially binds near the 5'-end of the 23S rRNA. It is important during the early stages of 50S assembly. It makes multiple contacts with different domains of the 23S rRNA in the assembled 50S subunit and ribosome.</text>
</comment>
<keyword evidence="5" id="KW-0694">RNA-binding</keyword>
<keyword evidence="3 5" id="KW-0687">Ribonucleoprotein</keyword>
<evidence type="ECO:0000256" key="2">
    <source>
        <dbReference type="ARBA" id="ARBA00022980"/>
    </source>
</evidence>
<keyword evidence="2 5" id="KW-0689">Ribosomal protein</keyword>
<dbReference type="AlphaFoldDB" id="A0A1G2L9J2"/>
<feature type="compositionally biased region" description="Basic residues" evidence="6">
    <location>
        <begin position="58"/>
        <end position="75"/>
    </location>
</feature>
<name>A0A1G2L9J2_9BACT</name>
<reference evidence="7 8" key="1">
    <citation type="journal article" date="2016" name="Nat. Commun.">
        <title>Thousands of microbial genomes shed light on interconnected biogeochemical processes in an aquifer system.</title>
        <authorList>
            <person name="Anantharaman K."/>
            <person name="Brown C.T."/>
            <person name="Hug L.A."/>
            <person name="Sharon I."/>
            <person name="Castelle C.J."/>
            <person name="Probst A.J."/>
            <person name="Thomas B.C."/>
            <person name="Singh A."/>
            <person name="Wilkins M.J."/>
            <person name="Karaoz U."/>
            <person name="Brodie E.L."/>
            <person name="Williams K.H."/>
            <person name="Hubbard S.S."/>
            <person name="Banfield J.F."/>
        </authorList>
    </citation>
    <scope>NUCLEOTIDE SEQUENCE [LARGE SCALE GENOMIC DNA]</scope>
</reference>
<dbReference type="SUPFAM" id="SSF52166">
    <property type="entry name" value="Ribosomal protein L4"/>
    <property type="match status" value="1"/>
</dbReference>
<feature type="region of interest" description="Disordered" evidence="6">
    <location>
        <begin position="49"/>
        <end position="92"/>
    </location>
</feature>
<dbReference type="HAMAP" id="MF_01328_B">
    <property type="entry name" value="Ribosomal_uL4_B"/>
    <property type="match status" value="1"/>
</dbReference>
<dbReference type="GO" id="GO:0005840">
    <property type="term" value="C:ribosome"/>
    <property type="evidence" value="ECO:0007669"/>
    <property type="project" value="UniProtKB-KW"/>
</dbReference>
<keyword evidence="5" id="KW-0699">rRNA-binding</keyword>